<feature type="active site" description="Schiff-base intermediate with substrate; via topaquinone" evidence="6">
    <location>
        <position position="434"/>
    </location>
</feature>
<dbReference type="AlphaFoldDB" id="A0A814C5G4"/>
<gene>
    <name evidence="13" type="ORF">GPM918_LOCUS10460</name>
    <name evidence="12" type="ORF">OVA965_LOCUS1498</name>
    <name evidence="15" type="ORF">SRO942_LOCUS10461</name>
    <name evidence="14" type="ORF">TMI583_LOCUS1499</name>
</gene>
<dbReference type="GO" id="GO:0008131">
    <property type="term" value="F:primary methylamine oxidase activity"/>
    <property type="evidence" value="ECO:0007669"/>
    <property type="project" value="InterPro"/>
</dbReference>
<dbReference type="GO" id="GO:0009308">
    <property type="term" value="P:amine metabolic process"/>
    <property type="evidence" value="ECO:0007669"/>
    <property type="project" value="UniProtKB-UniRule"/>
</dbReference>
<dbReference type="InterPro" id="IPR015800">
    <property type="entry name" value="Cu_amine_oxidase_N2"/>
</dbReference>
<dbReference type="Pfam" id="PF02727">
    <property type="entry name" value="Cu_amine_oxidN2"/>
    <property type="match status" value="1"/>
</dbReference>
<dbReference type="SUPFAM" id="SSF49998">
    <property type="entry name" value="Amine oxidase catalytic domain"/>
    <property type="match status" value="1"/>
</dbReference>
<feature type="domain" description="Copper amine oxidase N3-terminal" evidence="11">
    <location>
        <begin position="141"/>
        <end position="230"/>
    </location>
</feature>
<comment type="similarity">
    <text evidence="1 8">Belongs to the copper/topaquinone oxidase family.</text>
</comment>
<evidence type="ECO:0000256" key="8">
    <source>
        <dbReference type="RuleBase" id="RU000672"/>
    </source>
</evidence>
<evidence type="ECO:0000256" key="6">
    <source>
        <dbReference type="PIRSR" id="PIRSR600269-50"/>
    </source>
</evidence>
<evidence type="ECO:0000259" key="11">
    <source>
        <dbReference type="Pfam" id="PF02728"/>
    </source>
</evidence>
<feature type="domain" description="Copper amine oxidase catalytic" evidence="9">
    <location>
        <begin position="274"/>
        <end position="435"/>
    </location>
</feature>
<dbReference type="InterPro" id="IPR036460">
    <property type="entry name" value="Cu_amine_oxidase_C_sf"/>
</dbReference>
<dbReference type="EC" id="1.4.3.-" evidence="8"/>
<evidence type="ECO:0000256" key="3">
    <source>
        <dbReference type="ARBA" id="ARBA00022772"/>
    </source>
</evidence>
<dbReference type="Gene3D" id="3.10.450.40">
    <property type="match status" value="2"/>
</dbReference>
<keyword evidence="16" id="KW-1185">Reference proteome</keyword>
<evidence type="ECO:0000256" key="1">
    <source>
        <dbReference type="ARBA" id="ARBA00007983"/>
    </source>
</evidence>
<reference evidence="13" key="1">
    <citation type="submission" date="2021-02" db="EMBL/GenBank/DDBJ databases">
        <authorList>
            <person name="Nowell W R."/>
        </authorList>
    </citation>
    <scope>NUCLEOTIDE SEQUENCE</scope>
</reference>
<evidence type="ECO:0000313" key="14">
    <source>
        <dbReference type="EMBL" id="CAF3519592.1"/>
    </source>
</evidence>
<dbReference type="GO" id="GO:0048038">
    <property type="term" value="F:quinone binding"/>
    <property type="evidence" value="ECO:0007669"/>
    <property type="project" value="InterPro"/>
</dbReference>
<dbReference type="Proteomes" id="UP000682733">
    <property type="component" value="Unassembled WGS sequence"/>
</dbReference>
<dbReference type="PANTHER" id="PTHR10638">
    <property type="entry name" value="COPPER AMINE OXIDASE"/>
    <property type="match status" value="1"/>
</dbReference>
<dbReference type="EMBL" id="CAJOBC010002061">
    <property type="protein sequence ID" value="CAF3713449.1"/>
    <property type="molecule type" value="Genomic_DNA"/>
</dbReference>
<evidence type="ECO:0000313" key="15">
    <source>
        <dbReference type="EMBL" id="CAF3713449.1"/>
    </source>
</evidence>
<dbReference type="EMBL" id="CAJNOK010000278">
    <property type="protein sequence ID" value="CAF0742030.1"/>
    <property type="molecule type" value="Genomic_DNA"/>
</dbReference>
<feature type="modified residue" description="2',4',5'-topaquinone" evidence="7">
    <location>
        <position position="434"/>
    </location>
</feature>
<dbReference type="InterPro" id="IPR000269">
    <property type="entry name" value="Cu_amine_oxidase"/>
</dbReference>
<protein>
    <recommendedName>
        <fullName evidence="8">Amine oxidase</fullName>
        <ecNumber evidence="8">1.4.3.-</ecNumber>
    </recommendedName>
</protein>
<evidence type="ECO:0000256" key="5">
    <source>
        <dbReference type="ARBA" id="ARBA00023008"/>
    </source>
</evidence>
<feature type="domain" description="Copper amine oxidase N2-terminal" evidence="10">
    <location>
        <begin position="50"/>
        <end position="133"/>
    </location>
</feature>
<dbReference type="OrthoDB" id="5379943at2759"/>
<dbReference type="PANTHER" id="PTHR10638:SF41">
    <property type="entry name" value="AMINE OXIDASE"/>
    <property type="match status" value="1"/>
</dbReference>
<dbReference type="SUPFAM" id="SSF54416">
    <property type="entry name" value="Amine oxidase N-terminal region"/>
    <property type="match status" value="2"/>
</dbReference>
<dbReference type="InterPro" id="IPR016182">
    <property type="entry name" value="Cu_amine_oxidase_N-reg"/>
</dbReference>
<comment type="cofactor">
    <cofactor evidence="8">
        <name>Cu cation</name>
        <dbReference type="ChEBI" id="CHEBI:23378"/>
    </cofactor>
    <text evidence="8">Contains 1 topaquinone per subunit.</text>
</comment>
<keyword evidence="5 8" id="KW-0186">Copper</keyword>
<evidence type="ECO:0000256" key="7">
    <source>
        <dbReference type="PIRSR" id="PIRSR600269-51"/>
    </source>
</evidence>
<dbReference type="InterPro" id="IPR015802">
    <property type="entry name" value="Cu_amine_oxidase_N3"/>
</dbReference>
<comment type="caution">
    <text evidence="13">The sequence shown here is derived from an EMBL/GenBank/DDBJ whole genome shotgun (WGS) entry which is preliminary data.</text>
</comment>
<accession>A0A814C5G4</accession>
<dbReference type="Proteomes" id="UP000681722">
    <property type="component" value="Unassembled WGS sequence"/>
</dbReference>
<dbReference type="GO" id="GO:0005507">
    <property type="term" value="F:copper ion binding"/>
    <property type="evidence" value="ECO:0007669"/>
    <property type="project" value="InterPro"/>
</dbReference>
<evidence type="ECO:0000313" key="12">
    <source>
        <dbReference type="EMBL" id="CAF0742030.1"/>
    </source>
</evidence>
<keyword evidence="2 8" id="KW-0479">Metal-binding</keyword>
<evidence type="ECO:0000256" key="4">
    <source>
        <dbReference type="ARBA" id="ARBA00023002"/>
    </source>
</evidence>
<evidence type="ECO:0000256" key="2">
    <source>
        <dbReference type="ARBA" id="ARBA00022723"/>
    </source>
</evidence>
<sequence length="435" mass="49463">MSFTAIEHDLAAREHLGPRLSTHPTKIAEEIAVEKNVSTKTEIQFLPVRHPLDPLTSNEIKLATKILRDLSYFQNQMRIVTIVLLEPKDKIYVYNFQPNDEIVRQVIVVIRDPIRHLTLEMIIDLNNKNIRHVQERTDVQPSLISDEMIASDEALRSDKNLLAALEKRNLDINNIVFCPFGAGYRDPSDAPGKRRIFRPLAAVSGGKEDNHYAHPVEGIVITVNLDDMTVEVEDHYVVSVPTHTANYSSEGITSSNNIPWFPNGIRKDLKPLLVIQPDGPSFRVDGYQVMWQKWRFRVGFNVREGLVLHTIEYFDQEHWRSIIYRAAMSEMYVPYGDPNPSHSYKNVSDVGEAGLGLSMNSLVLGCDCLGDIYYFDAIVNNSQGEPILLKNAICMHEEDGGLLWKHTEGCTVRRTEVRRSRRLVISCIATVGNYE</sequence>
<evidence type="ECO:0000259" key="9">
    <source>
        <dbReference type="Pfam" id="PF01179"/>
    </source>
</evidence>
<dbReference type="Gene3D" id="2.70.98.20">
    <property type="entry name" value="Copper amine oxidase, catalytic domain"/>
    <property type="match status" value="1"/>
</dbReference>
<dbReference type="Proteomes" id="UP000677228">
    <property type="component" value="Unassembled WGS sequence"/>
</dbReference>
<keyword evidence="4 8" id="KW-0560">Oxidoreductase</keyword>
<comment type="PTM">
    <text evidence="7 8">Topaquinone (TPQ) is generated by copper-dependent autoxidation of a specific tyrosyl residue.</text>
</comment>
<dbReference type="InterPro" id="IPR015798">
    <property type="entry name" value="Cu_amine_oxidase_C"/>
</dbReference>
<dbReference type="Pfam" id="PF01179">
    <property type="entry name" value="Cu_amine_oxid"/>
    <property type="match status" value="1"/>
</dbReference>
<evidence type="ECO:0000313" key="13">
    <source>
        <dbReference type="EMBL" id="CAF0936304.1"/>
    </source>
</evidence>
<proteinExistence type="inferred from homology"/>
<evidence type="ECO:0000259" key="10">
    <source>
        <dbReference type="Pfam" id="PF02727"/>
    </source>
</evidence>
<dbReference type="EMBL" id="CAJOBA010000278">
    <property type="protein sequence ID" value="CAF3519592.1"/>
    <property type="molecule type" value="Genomic_DNA"/>
</dbReference>
<keyword evidence="3 6" id="KW-0801">TPQ</keyword>
<organism evidence="13 16">
    <name type="scientific">Didymodactylos carnosus</name>
    <dbReference type="NCBI Taxonomy" id="1234261"/>
    <lineage>
        <taxon>Eukaryota</taxon>
        <taxon>Metazoa</taxon>
        <taxon>Spiralia</taxon>
        <taxon>Gnathifera</taxon>
        <taxon>Rotifera</taxon>
        <taxon>Eurotatoria</taxon>
        <taxon>Bdelloidea</taxon>
        <taxon>Philodinida</taxon>
        <taxon>Philodinidae</taxon>
        <taxon>Didymodactylos</taxon>
    </lineage>
</organism>
<dbReference type="Pfam" id="PF02728">
    <property type="entry name" value="Cu_amine_oxidN3"/>
    <property type="match status" value="1"/>
</dbReference>
<dbReference type="Proteomes" id="UP000663829">
    <property type="component" value="Unassembled WGS sequence"/>
</dbReference>
<evidence type="ECO:0000313" key="16">
    <source>
        <dbReference type="Proteomes" id="UP000663829"/>
    </source>
</evidence>
<name>A0A814C5G4_9BILA</name>
<dbReference type="EMBL" id="CAJNOQ010002061">
    <property type="protein sequence ID" value="CAF0936304.1"/>
    <property type="molecule type" value="Genomic_DNA"/>
</dbReference>
<feature type="active site" description="Proton acceptor" evidence="6">
    <location>
        <position position="349"/>
    </location>
</feature>